<feature type="domain" description="DUF4592" evidence="2">
    <location>
        <begin position="19"/>
        <end position="127"/>
    </location>
</feature>
<keyword evidence="4" id="KW-1185">Reference proteome</keyword>
<sequence length="590" mass="69509">MSQDNVSDKVRNLQRQIAQSIKFGPKPHSSRESEGSSDEEDTPTSPLQVQAQVEVEAEAEPGLSQGGIQMAAAVVVKSPRSKRAPPAAGTIESINLDAVPQSCPRLDSTAARHKLSVKPKNQRVSRKHRRTTQDLQDVSHPGVLQEEPEPQARAPSMPWGHKDQSEYKLPQESKKQKLHEEEEQTLQELEQREERQKEEEQKSEEDRPRVEMQMREEEVQKREEERQREEQQRQRDELRKKTEEEERQREEEQWREEERQREEVRKREEQWREEEQKREEERQREEARKREEIQREEERQREEVRKREEERQREEVRKREEEEQREEERQREEVQKIEEERQREEVRKREEERQREEVQKREEHLRLVEETQKRVQQEERERQDAEKQRIQDMEEKRRGEEHRVREAEVQKEEKQQEEEEKEEDLGSRQQQAEELRWREMEDRQRPFTFKVSSGEKQILFQKVNLTPVTPCNQQGGASDSKEVRTAPTGSADSPLLPGSLYVPHTAILVTGAQLCGAAVNLDQIRDPACKSLLGLAEDRRAAVVQPVRSAGKTKSLKDSSAEQASAAVLAEWASIRSRIFRGAEGGAEGG</sequence>
<feature type="compositionally biased region" description="Basic and acidic residues" evidence="1">
    <location>
        <begin position="1"/>
        <end position="11"/>
    </location>
</feature>
<dbReference type="GO" id="GO:2000813">
    <property type="term" value="P:negative regulation of barbed-end actin filament capping"/>
    <property type="evidence" value="ECO:0007669"/>
    <property type="project" value="TreeGrafter"/>
</dbReference>
<dbReference type="PANTHER" id="PTHR47574">
    <property type="entry name" value="CANCER-RELATED REGULATOR OF ACTIN DYNAMICS"/>
    <property type="match status" value="1"/>
</dbReference>
<feature type="compositionally biased region" description="Basic residues" evidence="1">
    <location>
        <begin position="111"/>
        <end position="130"/>
    </location>
</feature>
<comment type="caution">
    <text evidence="3">The sequence shown here is derived from an EMBL/GenBank/DDBJ whole genome shotgun (WGS) entry which is preliminary data.</text>
</comment>
<feature type="compositionally biased region" description="Basic and acidic residues" evidence="1">
    <location>
        <begin position="189"/>
        <end position="414"/>
    </location>
</feature>
<reference evidence="3" key="1">
    <citation type="submission" date="2021-01" db="EMBL/GenBank/DDBJ databases">
        <title>A chromosome-scale assembly of European eel, Anguilla anguilla.</title>
        <authorList>
            <person name="Henkel C."/>
            <person name="Jong-Raadsen S.A."/>
            <person name="Dufour S."/>
            <person name="Weltzien F.-A."/>
            <person name="Palstra A.P."/>
            <person name="Pelster B."/>
            <person name="Spaink H.P."/>
            <person name="Van Den Thillart G.E."/>
            <person name="Jansen H."/>
            <person name="Zahm M."/>
            <person name="Klopp C."/>
            <person name="Cedric C."/>
            <person name="Louis A."/>
            <person name="Berthelot C."/>
            <person name="Parey E."/>
            <person name="Roest Crollius H."/>
            <person name="Montfort J."/>
            <person name="Robinson-Rechavi M."/>
            <person name="Bucao C."/>
            <person name="Bouchez O."/>
            <person name="Gislard M."/>
            <person name="Lluch J."/>
            <person name="Milhes M."/>
            <person name="Lampietro C."/>
            <person name="Lopez Roques C."/>
            <person name="Donnadieu C."/>
            <person name="Braasch I."/>
            <person name="Desvignes T."/>
            <person name="Postlethwait J."/>
            <person name="Bobe J."/>
            <person name="Guiguen Y."/>
            <person name="Dirks R."/>
        </authorList>
    </citation>
    <scope>NUCLEOTIDE SEQUENCE</scope>
    <source>
        <strain evidence="3">Tag_6206</strain>
        <tissue evidence="3">Liver</tissue>
    </source>
</reference>
<dbReference type="Pfam" id="PF15262">
    <property type="entry name" value="DUF4592"/>
    <property type="match status" value="1"/>
</dbReference>
<name>A0A9D3MKS1_ANGAN</name>
<accession>A0A9D3MKS1</accession>
<dbReference type="PANTHER" id="PTHR47574:SF3">
    <property type="entry name" value="CAPPING PROTEIN-INHIBITING REGULATOR OF ACTIN DYNAMICS"/>
    <property type="match status" value="1"/>
</dbReference>
<dbReference type="InterPro" id="IPR052853">
    <property type="entry name" value="Actin_dynamics_regulator"/>
</dbReference>
<dbReference type="AlphaFoldDB" id="A0A9D3MKS1"/>
<feature type="compositionally biased region" description="Basic and acidic residues" evidence="1">
    <location>
        <begin position="160"/>
        <end position="180"/>
    </location>
</feature>
<dbReference type="InterPro" id="IPR028030">
    <property type="entry name" value="DUF4592"/>
</dbReference>
<evidence type="ECO:0000256" key="1">
    <source>
        <dbReference type="SAM" id="MobiDB-lite"/>
    </source>
</evidence>
<gene>
    <name evidence="3" type="ORF">ANANG_G00074340</name>
</gene>
<feature type="compositionally biased region" description="Basic and acidic residues" evidence="1">
    <location>
        <begin position="431"/>
        <end position="440"/>
    </location>
</feature>
<feature type="region of interest" description="Disordered" evidence="1">
    <location>
        <begin position="470"/>
        <end position="491"/>
    </location>
</feature>
<feature type="region of interest" description="Disordered" evidence="1">
    <location>
        <begin position="1"/>
        <end position="50"/>
    </location>
</feature>
<dbReference type="EMBL" id="JAFIRN010000004">
    <property type="protein sequence ID" value="KAG5849682.1"/>
    <property type="molecule type" value="Genomic_DNA"/>
</dbReference>
<feature type="region of interest" description="Disordered" evidence="1">
    <location>
        <begin position="77"/>
        <end position="440"/>
    </location>
</feature>
<dbReference type="Proteomes" id="UP001044222">
    <property type="component" value="Unassembled WGS sequence"/>
</dbReference>
<proteinExistence type="predicted"/>
<evidence type="ECO:0000313" key="4">
    <source>
        <dbReference type="Proteomes" id="UP001044222"/>
    </source>
</evidence>
<evidence type="ECO:0000313" key="3">
    <source>
        <dbReference type="EMBL" id="KAG5849682.1"/>
    </source>
</evidence>
<organism evidence="3 4">
    <name type="scientific">Anguilla anguilla</name>
    <name type="common">European freshwater eel</name>
    <name type="synonym">Muraena anguilla</name>
    <dbReference type="NCBI Taxonomy" id="7936"/>
    <lineage>
        <taxon>Eukaryota</taxon>
        <taxon>Metazoa</taxon>
        <taxon>Chordata</taxon>
        <taxon>Craniata</taxon>
        <taxon>Vertebrata</taxon>
        <taxon>Euteleostomi</taxon>
        <taxon>Actinopterygii</taxon>
        <taxon>Neopterygii</taxon>
        <taxon>Teleostei</taxon>
        <taxon>Anguilliformes</taxon>
        <taxon>Anguillidae</taxon>
        <taxon>Anguilla</taxon>
    </lineage>
</organism>
<feature type="non-terminal residue" evidence="3">
    <location>
        <position position="1"/>
    </location>
</feature>
<evidence type="ECO:0000259" key="2">
    <source>
        <dbReference type="Pfam" id="PF15262"/>
    </source>
</evidence>
<protein>
    <recommendedName>
        <fullName evidence="2">DUF4592 domain-containing protein</fullName>
    </recommendedName>
</protein>
<dbReference type="GO" id="GO:0030277">
    <property type="term" value="P:maintenance of gastrointestinal epithelium"/>
    <property type="evidence" value="ECO:0007669"/>
    <property type="project" value="TreeGrafter"/>
</dbReference>